<organism evidence="3">
    <name type="scientific">hydrothermal vent metagenome</name>
    <dbReference type="NCBI Taxonomy" id="652676"/>
    <lineage>
        <taxon>unclassified sequences</taxon>
        <taxon>metagenomes</taxon>
        <taxon>ecological metagenomes</taxon>
    </lineage>
</organism>
<dbReference type="PANTHER" id="PTHR14969">
    <property type="entry name" value="SPHINGOSINE-1-PHOSPHATE PHOSPHOHYDROLASE"/>
    <property type="match status" value="1"/>
</dbReference>
<evidence type="ECO:0000256" key="1">
    <source>
        <dbReference type="SAM" id="Phobius"/>
    </source>
</evidence>
<feature type="transmembrane region" description="Helical" evidence="1">
    <location>
        <begin position="153"/>
        <end position="171"/>
    </location>
</feature>
<feature type="transmembrane region" description="Helical" evidence="1">
    <location>
        <begin position="202"/>
        <end position="221"/>
    </location>
</feature>
<feature type="transmembrane region" description="Helical" evidence="1">
    <location>
        <begin position="129"/>
        <end position="146"/>
    </location>
</feature>
<evidence type="ECO:0000259" key="2">
    <source>
        <dbReference type="SMART" id="SM00014"/>
    </source>
</evidence>
<feature type="domain" description="Phosphatidic acid phosphatase type 2/haloperoxidase" evidence="2">
    <location>
        <begin position="79"/>
        <end position="192"/>
    </location>
</feature>
<protein>
    <recommendedName>
        <fullName evidence="2">Phosphatidic acid phosphatase type 2/haloperoxidase domain-containing protein</fullName>
    </recommendedName>
</protein>
<dbReference type="SUPFAM" id="SSF48317">
    <property type="entry name" value="Acid phosphatase/Vanadium-dependent haloperoxidase"/>
    <property type="match status" value="1"/>
</dbReference>
<feature type="transmembrane region" description="Helical" evidence="1">
    <location>
        <begin position="177"/>
        <end position="195"/>
    </location>
</feature>
<dbReference type="SMART" id="SM00014">
    <property type="entry name" value="acidPPc"/>
    <property type="match status" value="1"/>
</dbReference>
<keyword evidence="1" id="KW-1133">Transmembrane helix</keyword>
<evidence type="ECO:0000313" key="3">
    <source>
        <dbReference type="EMBL" id="VAX01146.1"/>
    </source>
</evidence>
<dbReference type="PANTHER" id="PTHR14969:SF13">
    <property type="entry name" value="AT30094P"/>
    <property type="match status" value="1"/>
</dbReference>
<name>A0A3B1A5Y4_9ZZZZ</name>
<dbReference type="InterPro" id="IPR000326">
    <property type="entry name" value="PAP2/HPO"/>
</dbReference>
<dbReference type="CDD" id="cd01610">
    <property type="entry name" value="PAP2_like"/>
    <property type="match status" value="1"/>
</dbReference>
<keyword evidence="1" id="KW-0812">Transmembrane</keyword>
<dbReference type="InterPro" id="IPR036938">
    <property type="entry name" value="PAP2/HPO_sf"/>
</dbReference>
<dbReference type="Pfam" id="PF01569">
    <property type="entry name" value="PAP2"/>
    <property type="match status" value="1"/>
</dbReference>
<dbReference type="Gene3D" id="1.20.144.10">
    <property type="entry name" value="Phosphatidic acid phosphatase type 2/haloperoxidase"/>
    <property type="match status" value="1"/>
</dbReference>
<dbReference type="AlphaFoldDB" id="A0A3B1A5Y4"/>
<keyword evidence="1" id="KW-0472">Membrane</keyword>
<feature type="transmembrane region" description="Helical" evidence="1">
    <location>
        <begin position="79"/>
        <end position="97"/>
    </location>
</feature>
<feature type="transmembrane region" description="Helical" evidence="1">
    <location>
        <begin position="12"/>
        <end position="31"/>
    </location>
</feature>
<feature type="transmembrane region" description="Helical" evidence="1">
    <location>
        <begin position="51"/>
        <end position="72"/>
    </location>
</feature>
<gene>
    <name evidence="3" type="ORF">MNBD_GAMMA22-2563</name>
</gene>
<accession>A0A3B1A5Y4</accession>
<dbReference type="EMBL" id="UOFS01000047">
    <property type="protein sequence ID" value="VAX01146.1"/>
    <property type="molecule type" value="Genomic_DNA"/>
</dbReference>
<proteinExistence type="predicted"/>
<feature type="transmembrane region" description="Helical" evidence="1">
    <location>
        <begin position="233"/>
        <end position="251"/>
    </location>
</feature>
<sequence>MHQSLKQIVTSTWYWLVPAIALVMLALLQFTENNESLFLFLNSAFYSRYESFWLNITLFGDAAIAAILLLPLLNRRPDIVWAAIIAGIITAVLVNSGKNYFALPRPPLVLDASSFHQIGNLFTTKSFPSGHTAAAFSVAAVVILSIQQTRIKIIVLFAALLVGISRIAIGAHWPMDVLAGAFIGWLPSAIGVMLAQKKVFELKYMIVLPIFLLLSVAYYLVFVHQRGDVEARFLEVTVPVLSLLLALLGFIKKIKNDRAKSN</sequence>
<reference evidence="3" key="1">
    <citation type="submission" date="2018-06" db="EMBL/GenBank/DDBJ databases">
        <authorList>
            <person name="Zhirakovskaya E."/>
        </authorList>
    </citation>
    <scope>NUCLEOTIDE SEQUENCE</scope>
</reference>